<gene>
    <name evidence="4" type="ORF">HT99x_005365</name>
    <name evidence="3" type="ORF">HT99x_01457</name>
</gene>
<dbReference type="STRING" id="295108.HT99x_01457"/>
<dbReference type="PANTHER" id="PTHR40446">
    <property type="entry name" value="N-ACETYLGLUCOSAMINE-1-PHOSPHODIESTER ALPHA-N-ACETYLGLUCOSAMINIDASE"/>
    <property type="match status" value="1"/>
</dbReference>
<feature type="signal peptide" evidence="1">
    <location>
        <begin position="1"/>
        <end position="21"/>
    </location>
</feature>
<evidence type="ECO:0000313" key="3">
    <source>
        <dbReference type="EMBL" id="KRG21281.1"/>
    </source>
</evidence>
<dbReference type="Pfam" id="PF09992">
    <property type="entry name" value="NAGPA"/>
    <property type="match status" value="1"/>
</dbReference>
<dbReference type="OrthoDB" id="5515706at2"/>
<reference evidence="3" key="1">
    <citation type="submission" date="2015-09" db="EMBL/GenBank/DDBJ databases">
        <title>Draft Genome Sequences of Two Novel Amoeba-resistant Intranuclear Bacteria, Candidatus Berkiella cookevillensis and Candidatus Berkiella aquae.</title>
        <authorList>
            <person name="Mehari Y.T."/>
            <person name="Arivett B.A."/>
            <person name="Farone A.L."/>
            <person name="Gunderson J.H."/>
            <person name="Farone M.B."/>
        </authorList>
    </citation>
    <scope>NUCLEOTIDE SEQUENCE [LARGE SCALE GENOMIC DNA]</scope>
    <source>
        <strain evidence="3">HT99</strain>
    </source>
</reference>
<dbReference type="EMBL" id="LKAJ02000001">
    <property type="protein sequence ID" value="MCS5710849.1"/>
    <property type="molecule type" value="Genomic_DNA"/>
</dbReference>
<feature type="domain" description="Phosphodiester glycosidase" evidence="2">
    <location>
        <begin position="71"/>
        <end position="282"/>
    </location>
</feature>
<dbReference type="PANTHER" id="PTHR40446:SF2">
    <property type="entry name" value="N-ACETYLGLUCOSAMINE-1-PHOSPHODIESTER ALPHA-N-ACETYLGLUCOSAMINIDASE"/>
    <property type="match status" value="1"/>
</dbReference>
<protein>
    <submittedName>
        <fullName evidence="4">Phosphodiester glycosidase family protein</fullName>
    </submittedName>
</protein>
<proteinExistence type="predicted"/>
<keyword evidence="5" id="KW-1185">Reference proteome</keyword>
<sequence length="288" mass="32626">MKKIQLCLNLLFISVITPCYAKTLLPEHQFLQIQGHEIHLLSFDPDSVEIIQVKSPDNRRRSVTEFVKEHHAYAGINGGYFAISDNGEGSAVGALKIRGEWINFPIQKRGAIGWNKVEQKPYFDRLITKNRQTQPVVVPEFDTGPTARKRWQQFDYVVGGIPLLMKNSKPIVDYRQEQMITSFSEERHARTAVCLKKDGKWLWLVASHTKKPDRPQVSKIIEGLTLRELTDILLKQGCVDAINLDGGGSSTLVIDGKIINQPAGDFNPLFRSYEERPVYDAMLLIPKG</sequence>
<evidence type="ECO:0000259" key="2">
    <source>
        <dbReference type="Pfam" id="PF09992"/>
    </source>
</evidence>
<keyword evidence="4" id="KW-0326">Glycosidase</keyword>
<dbReference type="AlphaFoldDB" id="A0A0Q9YXA9"/>
<evidence type="ECO:0000313" key="5">
    <source>
        <dbReference type="Proteomes" id="UP000051497"/>
    </source>
</evidence>
<reference evidence="4" key="2">
    <citation type="journal article" date="2016" name="Genome Announc.">
        <title>Draft Genome Sequences of Two Novel Amoeba-Resistant Intranuclear Bacteria, 'Candidatus Berkiella cookevillensis' and 'Candidatus Berkiella aquae'.</title>
        <authorList>
            <person name="Mehari Y.T."/>
            <person name="Arivett B.A."/>
            <person name="Farone A.L."/>
            <person name="Gunderson J.H."/>
            <person name="Farone M.B."/>
        </authorList>
    </citation>
    <scope>NUCLEOTIDE SEQUENCE</scope>
    <source>
        <strain evidence="4">HT99</strain>
    </source>
</reference>
<dbReference type="PATRIC" id="fig|1590043.3.peg.1486"/>
<dbReference type="RefSeq" id="WP_075066086.1">
    <property type="nucleotide sequence ID" value="NZ_LKAJ02000001.1"/>
</dbReference>
<reference evidence="4" key="3">
    <citation type="submission" date="2021-06" db="EMBL/GenBank/DDBJ databases">
        <title>Genomic Description and Analysis of Intracellular Bacteria, Candidatus Berkiella cookevillensis and Candidatus Berkiella aquae.</title>
        <authorList>
            <person name="Kidane D.T."/>
            <person name="Mehari Y.T."/>
            <person name="Rice F.C."/>
            <person name="Arivett B.A."/>
            <person name="Farone A.L."/>
            <person name="Berk S.G."/>
            <person name="Farone M.B."/>
        </authorList>
    </citation>
    <scope>NUCLEOTIDE SEQUENCE</scope>
    <source>
        <strain evidence="4">HT99</strain>
    </source>
</reference>
<comment type="caution">
    <text evidence="3">The sequence shown here is derived from an EMBL/GenBank/DDBJ whole genome shotgun (WGS) entry which is preliminary data.</text>
</comment>
<keyword evidence="1" id="KW-0732">Signal</keyword>
<feature type="chain" id="PRO_5043129851" evidence="1">
    <location>
        <begin position="22"/>
        <end position="288"/>
    </location>
</feature>
<dbReference type="InterPro" id="IPR018711">
    <property type="entry name" value="NAGPA"/>
</dbReference>
<dbReference type="GO" id="GO:0016798">
    <property type="term" value="F:hydrolase activity, acting on glycosyl bonds"/>
    <property type="evidence" value="ECO:0007669"/>
    <property type="project" value="UniProtKB-KW"/>
</dbReference>
<organism evidence="3">
    <name type="scientific">Candidatus Berkiella aquae</name>
    <dbReference type="NCBI Taxonomy" id="295108"/>
    <lineage>
        <taxon>Bacteria</taxon>
        <taxon>Pseudomonadati</taxon>
        <taxon>Pseudomonadota</taxon>
        <taxon>Gammaproteobacteria</taxon>
        <taxon>Candidatus Berkiellales</taxon>
        <taxon>Candidatus Berkiellaceae</taxon>
        <taxon>Candidatus Berkiella</taxon>
    </lineage>
</organism>
<name>A0A0Q9YXA9_9GAMM</name>
<evidence type="ECO:0000256" key="1">
    <source>
        <dbReference type="SAM" id="SignalP"/>
    </source>
</evidence>
<dbReference type="Proteomes" id="UP000051497">
    <property type="component" value="Unassembled WGS sequence"/>
</dbReference>
<dbReference type="EMBL" id="LKAJ01000005">
    <property type="protein sequence ID" value="KRG21281.1"/>
    <property type="molecule type" value="Genomic_DNA"/>
</dbReference>
<accession>A0A0Q9YXA9</accession>
<evidence type="ECO:0000313" key="4">
    <source>
        <dbReference type="EMBL" id="MCS5710849.1"/>
    </source>
</evidence>
<keyword evidence="4" id="KW-0378">Hydrolase</keyword>